<evidence type="ECO:0000256" key="25">
    <source>
        <dbReference type="ARBA" id="ARBA00048011"/>
    </source>
</evidence>
<comment type="catalytic activity">
    <reaction evidence="29">
        <text>1,2-dihexadecanoyl-sn-glycero-3-phosphocholine + H2O = 1-hexadecanoyl-sn-glycero-3-phosphocholine + hexadecanoate + H(+)</text>
        <dbReference type="Rhea" id="RHEA:41223"/>
        <dbReference type="ChEBI" id="CHEBI:7896"/>
        <dbReference type="ChEBI" id="CHEBI:15377"/>
        <dbReference type="ChEBI" id="CHEBI:15378"/>
        <dbReference type="ChEBI" id="CHEBI:72998"/>
        <dbReference type="ChEBI" id="CHEBI:72999"/>
    </reaction>
    <physiologicalReaction direction="left-to-right" evidence="29">
        <dbReference type="Rhea" id="RHEA:41224"/>
    </physiologicalReaction>
</comment>
<evidence type="ECO:0000256" key="22">
    <source>
        <dbReference type="ARBA" id="ARBA00047363"/>
    </source>
</evidence>
<comment type="subcellular location">
    <subcellularLocation>
        <location evidence="1">Apical cell membrane</location>
        <topology evidence="1">Single-pass type I membrane protein</topology>
    </subcellularLocation>
</comment>
<comment type="catalytic activity">
    <reaction evidence="39">
        <text>1-hexadecanoyl-2-(9Z)-octadecenoyl-3-octadecanoyl-sn-glycerol + H2O = 1-hexadecanoyl-3-octadecanoyl-sn-glycerol + (9Z)-octadecenoate + H(+)</text>
        <dbReference type="Rhea" id="RHEA:41103"/>
        <dbReference type="ChEBI" id="CHEBI:15377"/>
        <dbReference type="ChEBI" id="CHEBI:15378"/>
        <dbReference type="ChEBI" id="CHEBI:30823"/>
        <dbReference type="ChEBI" id="CHEBI:77623"/>
        <dbReference type="ChEBI" id="CHEBI:77624"/>
    </reaction>
    <physiologicalReaction direction="left-to-right" evidence="39">
        <dbReference type="Rhea" id="RHEA:41104"/>
    </physiologicalReaction>
</comment>
<evidence type="ECO:0000256" key="4">
    <source>
        <dbReference type="ARBA" id="ARBA00022475"/>
    </source>
</evidence>
<evidence type="ECO:0000256" key="18">
    <source>
        <dbReference type="ARBA" id="ARBA00031485"/>
    </source>
</evidence>
<evidence type="ECO:0000256" key="14">
    <source>
        <dbReference type="ARBA" id="ARBA00023408"/>
    </source>
</evidence>
<dbReference type="Proteomes" id="UP000887540">
    <property type="component" value="Unplaced"/>
</dbReference>
<comment type="catalytic activity">
    <reaction evidence="41">
        <text>1,3-di-(9Z-octadecenoyl)-glycerol + H2O = 1-(9Z-octadecenoyl)-glycerol + (9Z)-octadecenoate + H(+)</text>
        <dbReference type="Rhea" id="RHEA:39939"/>
        <dbReference type="ChEBI" id="CHEBI:15377"/>
        <dbReference type="ChEBI" id="CHEBI:15378"/>
        <dbReference type="ChEBI" id="CHEBI:30823"/>
        <dbReference type="ChEBI" id="CHEBI:75342"/>
        <dbReference type="ChEBI" id="CHEBI:75735"/>
    </reaction>
    <physiologicalReaction direction="left-to-right" evidence="41">
        <dbReference type="Rhea" id="RHEA:39940"/>
    </physiologicalReaction>
</comment>
<evidence type="ECO:0000256" key="30">
    <source>
        <dbReference type="ARBA" id="ARBA00048362"/>
    </source>
</evidence>
<comment type="catalytic activity">
    <reaction evidence="32">
        <text>1,2,3-tri-(9Z-octadecenoyl)-glycerol + H2O = di-(9Z)-octadecenoylglycerol + (9Z)-octadecenoate + H(+)</text>
        <dbReference type="Rhea" id="RHEA:38575"/>
        <dbReference type="ChEBI" id="CHEBI:15377"/>
        <dbReference type="ChEBI" id="CHEBI:15378"/>
        <dbReference type="ChEBI" id="CHEBI:30823"/>
        <dbReference type="ChEBI" id="CHEBI:53753"/>
        <dbReference type="ChEBI" id="CHEBI:75945"/>
    </reaction>
    <physiologicalReaction direction="left-to-right" evidence="32">
        <dbReference type="Rhea" id="RHEA:38576"/>
    </physiologicalReaction>
</comment>
<comment type="catalytic activity">
    <reaction evidence="25">
        <text>2,3-di-(9Z)-octadecenoyl-sn-glycerol + H2O = 3-(9Z-octadecenoyl)-sn-glycerol + (9Z)-octadecenoate + H(+)</text>
        <dbReference type="Rhea" id="RHEA:42604"/>
        <dbReference type="ChEBI" id="CHEBI:15377"/>
        <dbReference type="ChEBI" id="CHEBI:15378"/>
        <dbReference type="ChEBI" id="CHEBI:30823"/>
        <dbReference type="ChEBI" id="CHEBI:75824"/>
        <dbReference type="ChEBI" id="CHEBI:75938"/>
    </reaction>
    <physiologicalReaction direction="left-to-right" evidence="25">
        <dbReference type="Rhea" id="RHEA:42605"/>
    </physiologicalReaction>
</comment>
<evidence type="ECO:0000256" key="28">
    <source>
        <dbReference type="ARBA" id="ARBA00048058"/>
    </source>
</evidence>
<dbReference type="WBParaSite" id="ACRNAN_Path_431.g1628.t1">
    <property type="protein sequence ID" value="ACRNAN_Path_431.g1628.t1"/>
    <property type="gene ID" value="ACRNAN_Path_431.g1628"/>
</dbReference>
<evidence type="ECO:0000313" key="43">
    <source>
        <dbReference type="Proteomes" id="UP000887540"/>
    </source>
</evidence>
<evidence type="ECO:0000256" key="39">
    <source>
        <dbReference type="ARBA" id="ARBA00048939"/>
    </source>
</evidence>
<dbReference type="InterPro" id="IPR001087">
    <property type="entry name" value="GDSL"/>
</dbReference>
<dbReference type="InterPro" id="IPR036514">
    <property type="entry name" value="SGNH_hydro_sf"/>
</dbReference>
<sequence>MSRSKVRPTNVNALRPADISVVMALGDSLTAANGARAGDMVGILRQYRGLSFSMGGDMDLDHHITIPNILRKYNPKLFGYSRGIGPSHLWNASRFNMATPGAKARLLPQQAQRLLRVLKEHNDSIDIKNDWKLLNIFVGGNDLCAYCTNETEFSAENYVSNIKKAIHIIKSTVPRVLVNLVTMFNIDLVRQLDLANSKCQGLHLVECSCEKNKTFTNSHMRAISNAYQIEQKKLEKSGIFDSDDFALVTQPFFRDVFEAPKLSNGSINLEFFAPDCFHLSQTGHAVVASWIWKNMLEPVGKKTTNANLNNASLPLPCPDPACPFIRTVKNSKNCKKYLAPTVKKNKNSFNFLTNFFAKSVL</sequence>
<comment type="catalytic activity">
    <reaction evidence="22">
        <text>1,3-dihexadecanoyl-2-(9Z-octadecenoyl)glycerol + H2O = 1-hexadecanoyl-2-(9Z-octadecenoyl)-glycerol + hexadecanoate + H(+)</text>
        <dbReference type="Rhea" id="RHEA:40979"/>
        <dbReference type="ChEBI" id="CHEBI:7896"/>
        <dbReference type="ChEBI" id="CHEBI:15377"/>
        <dbReference type="ChEBI" id="CHEBI:15378"/>
        <dbReference type="ChEBI" id="CHEBI:75585"/>
        <dbReference type="ChEBI" id="CHEBI:75688"/>
    </reaction>
    <physiologicalReaction direction="left-to-right" evidence="22">
        <dbReference type="Rhea" id="RHEA:40980"/>
    </physiologicalReaction>
</comment>
<evidence type="ECO:0000256" key="40">
    <source>
        <dbReference type="ARBA" id="ARBA00049363"/>
    </source>
</evidence>
<evidence type="ECO:0000256" key="16">
    <source>
        <dbReference type="ARBA" id="ARBA00029723"/>
    </source>
</evidence>
<evidence type="ECO:0000256" key="11">
    <source>
        <dbReference type="ARBA" id="ARBA00023136"/>
    </source>
</evidence>
<comment type="catalytic activity">
    <reaction evidence="27">
        <text>a 1-O-alkyl-2-acyl-sn-glycero-3-phosphocholine + H2O = a 1-O-alkyl-sn-glycero-3-phosphocholine + a fatty acid + H(+)</text>
        <dbReference type="Rhea" id="RHEA:36231"/>
        <dbReference type="ChEBI" id="CHEBI:15377"/>
        <dbReference type="ChEBI" id="CHEBI:15378"/>
        <dbReference type="ChEBI" id="CHEBI:28868"/>
        <dbReference type="ChEBI" id="CHEBI:30909"/>
        <dbReference type="ChEBI" id="CHEBI:36702"/>
        <dbReference type="EC" id="3.1.1.4"/>
    </reaction>
    <physiologicalReaction direction="left-to-right" evidence="27">
        <dbReference type="Rhea" id="RHEA:36232"/>
    </physiologicalReaction>
</comment>
<evidence type="ECO:0000256" key="2">
    <source>
        <dbReference type="ARBA" id="ARBA00009979"/>
    </source>
</evidence>
<comment type="catalytic activity">
    <reaction evidence="26">
        <text>1-hexadecanoyl-2-(9Z-octadecenoyl)-sn-glycero-3-phospho-(1'-sn-glycerol) + H2O = 1-hexadecanoyl-sn-glycero-3-phospho-(1'-sn-glycerol) + (9Z)-octadecenoate + H(+)</text>
        <dbReference type="Rhea" id="RHEA:40919"/>
        <dbReference type="ChEBI" id="CHEBI:15377"/>
        <dbReference type="ChEBI" id="CHEBI:15378"/>
        <dbReference type="ChEBI" id="CHEBI:30823"/>
        <dbReference type="ChEBI" id="CHEBI:72841"/>
        <dbReference type="ChEBI" id="CHEBI:75158"/>
    </reaction>
    <physiologicalReaction direction="left-to-right" evidence="26">
        <dbReference type="Rhea" id="RHEA:40920"/>
    </physiologicalReaction>
</comment>
<evidence type="ECO:0000256" key="34">
    <source>
        <dbReference type="ARBA" id="ARBA00048613"/>
    </source>
</evidence>
<evidence type="ECO:0000256" key="15">
    <source>
        <dbReference type="ARBA" id="ARBA00023422"/>
    </source>
</evidence>
<evidence type="ECO:0000256" key="17">
    <source>
        <dbReference type="ARBA" id="ARBA00031182"/>
    </source>
</evidence>
<comment type="catalytic activity">
    <reaction evidence="31">
        <text>1-octadecanoyl-2-(9Z,12Z)-octadecadienoyl-sn-glycerol + H2O = 1-octadecanoyl-sn-glycerol + (9Z,12Z)-octadecadienoate + H(+)</text>
        <dbReference type="Rhea" id="RHEA:40927"/>
        <dbReference type="ChEBI" id="CHEBI:15377"/>
        <dbReference type="ChEBI" id="CHEBI:15378"/>
        <dbReference type="ChEBI" id="CHEBI:30245"/>
        <dbReference type="ChEBI" id="CHEBI:75550"/>
        <dbReference type="ChEBI" id="CHEBI:77097"/>
    </reaction>
    <physiologicalReaction direction="left-to-right" evidence="31">
        <dbReference type="Rhea" id="RHEA:40928"/>
    </physiologicalReaction>
</comment>
<dbReference type="InterPro" id="IPR035547">
    <property type="entry name" value="Phospholipase_B"/>
</dbReference>
<evidence type="ECO:0000256" key="20">
    <source>
        <dbReference type="ARBA" id="ARBA00045916"/>
    </source>
</evidence>
<evidence type="ECO:0000313" key="44">
    <source>
        <dbReference type="WBParaSite" id="ACRNAN_Path_431.g1628.t1"/>
    </source>
</evidence>
<dbReference type="GO" id="GO:0006644">
    <property type="term" value="P:phospholipid metabolic process"/>
    <property type="evidence" value="ECO:0007669"/>
    <property type="project" value="TreeGrafter"/>
</dbReference>
<comment type="catalytic activity">
    <reaction evidence="33">
        <text>a 1-acyl-sn-glycero-3-phosphocholine + H2O = sn-glycerol 3-phosphocholine + a fatty acid + H(+)</text>
        <dbReference type="Rhea" id="RHEA:15177"/>
        <dbReference type="ChEBI" id="CHEBI:15377"/>
        <dbReference type="ChEBI" id="CHEBI:15378"/>
        <dbReference type="ChEBI" id="CHEBI:16870"/>
        <dbReference type="ChEBI" id="CHEBI:28868"/>
        <dbReference type="ChEBI" id="CHEBI:58168"/>
        <dbReference type="EC" id="3.1.1.5"/>
    </reaction>
    <physiologicalReaction direction="left-to-right" evidence="33">
        <dbReference type="Rhea" id="RHEA:15178"/>
    </physiologicalReaction>
</comment>
<evidence type="ECO:0000256" key="29">
    <source>
        <dbReference type="ARBA" id="ARBA00048227"/>
    </source>
</evidence>
<keyword evidence="8" id="KW-0378">Hydrolase</keyword>
<keyword evidence="10" id="KW-0443">Lipid metabolism</keyword>
<dbReference type="GO" id="GO:0004623">
    <property type="term" value="F:phospholipase A2 activity"/>
    <property type="evidence" value="ECO:0007669"/>
    <property type="project" value="UniProtKB-EC"/>
</dbReference>
<comment type="catalytic activity">
    <reaction evidence="38">
        <text>1-O-hexadecyl-2-(9Z)-octadecenoyl-sn-glycero-3-phosphocholine + H2O = 1-O-hexadecyl-sn-glycero-3-phosphocholine + (9Z)-octadecenoate + H(+)</text>
        <dbReference type="Rhea" id="RHEA:40915"/>
        <dbReference type="ChEBI" id="CHEBI:15377"/>
        <dbReference type="ChEBI" id="CHEBI:15378"/>
        <dbReference type="ChEBI" id="CHEBI:30823"/>
        <dbReference type="ChEBI" id="CHEBI:34112"/>
        <dbReference type="ChEBI" id="CHEBI:64496"/>
    </reaction>
    <physiologicalReaction direction="left-to-right" evidence="38">
        <dbReference type="Rhea" id="RHEA:40916"/>
    </physiologicalReaction>
</comment>
<comment type="function">
    <text evidence="20">Calcium-independent membrane-associated phospholipase that catalyzes complete diacylation of phospholipids by hydrolyzing both sn-1 and sn-2 fatty acyl chains attached to the glycerol backbone (phospholipase B activity). Has dual phospholipase and lysophospholipase activities toward diacylphospholipids. Preferentially cleaves sn-2 ester bonds over sn-1 bonds. Acts as a lipase toward glycerolipid substrates. Hydrolyzes fatty acyl chains of diacylglycerols with preference for the sn-2 position and of triacylglycerols with not positional selectivity. May also hydrolyze long chain retinyl esters such as retinyl palmitate. May contribute to digestion of dietary phospholipids, glycerolipids and retinoids, facilitating lipid absorption at the brush border.</text>
</comment>
<dbReference type="PANTHER" id="PTHR21325:SF31">
    <property type="entry name" value="GH22081P-RELATED"/>
    <property type="match status" value="1"/>
</dbReference>
<comment type="catalytic activity">
    <reaction evidence="14">
        <text>1-hexadecanoyl-2-(9Z,12Z-octadecadienoyl)-sn-glycero-3-phosphocholine + H2O = (9Z,12Z)-octadecadienoate + 1-hexadecanoyl-sn-glycero-3-phosphocholine + H(+)</text>
        <dbReference type="Rhea" id="RHEA:40811"/>
        <dbReference type="ChEBI" id="CHEBI:15377"/>
        <dbReference type="ChEBI" id="CHEBI:15378"/>
        <dbReference type="ChEBI" id="CHEBI:30245"/>
        <dbReference type="ChEBI" id="CHEBI:72998"/>
        <dbReference type="ChEBI" id="CHEBI:73002"/>
    </reaction>
    <physiologicalReaction direction="left-to-right" evidence="14">
        <dbReference type="Rhea" id="RHEA:40812"/>
    </physiologicalReaction>
</comment>
<comment type="catalytic activity">
    <reaction evidence="21">
        <text>1-hexadecanoyl-2-(9Z)-octadecenoyl-3-octadecanoyl-sn-glycerol + H2O = 2-(9Z-octadecenoyl)-3-octadecanoyl-sn-glycerol + hexadecanoate + H(+)</text>
        <dbReference type="Rhea" id="RHEA:41107"/>
        <dbReference type="ChEBI" id="CHEBI:7896"/>
        <dbReference type="ChEBI" id="CHEBI:15377"/>
        <dbReference type="ChEBI" id="CHEBI:15378"/>
        <dbReference type="ChEBI" id="CHEBI:75558"/>
        <dbReference type="ChEBI" id="CHEBI:77623"/>
    </reaction>
    <physiologicalReaction direction="left-to-right" evidence="21">
        <dbReference type="Rhea" id="RHEA:41108"/>
    </physiologicalReaction>
</comment>
<evidence type="ECO:0000256" key="3">
    <source>
        <dbReference type="ARBA" id="ARBA00015133"/>
    </source>
</evidence>
<evidence type="ECO:0000256" key="33">
    <source>
        <dbReference type="ARBA" id="ARBA00048454"/>
    </source>
</evidence>
<evidence type="ECO:0000256" key="10">
    <source>
        <dbReference type="ARBA" id="ARBA00023098"/>
    </source>
</evidence>
<evidence type="ECO:0000256" key="24">
    <source>
        <dbReference type="ARBA" id="ARBA00047459"/>
    </source>
</evidence>
<comment type="catalytic activity">
    <reaction evidence="23">
        <text>1-(9Z-octadecenoyl)-glycerol + H2O = glycerol + (9Z)-octadecenoate + H(+)</text>
        <dbReference type="Rhea" id="RHEA:38487"/>
        <dbReference type="ChEBI" id="CHEBI:15377"/>
        <dbReference type="ChEBI" id="CHEBI:15378"/>
        <dbReference type="ChEBI" id="CHEBI:17754"/>
        <dbReference type="ChEBI" id="CHEBI:30823"/>
        <dbReference type="ChEBI" id="CHEBI:75342"/>
    </reaction>
    <physiologicalReaction direction="left-to-right" evidence="23">
        <dbReference type="Rhea" id="RHEA:38488"/>
    </physiologicalReaction>
</comment>
<evidence type="ECO:0000256" key="13">
    <source>
        <dbReference type="ARBA" id="ARBA00023369"/>
    </source>
</evidence>
<comment type="catalytic activity">
    <reaction evidence="30">
        <text>1-hexadecanoyl-2-(9Z,12Z-octadecadienoyl)-sn-glycero-3-phosphocholine + H2O = 2-(9Z,12Z-octadecadienoyl)-sn-glycero-3-phosphocholine + hexadecanoate + H(+)</text>
        <dbReference type="Rhea" id="RHEA:40971"/>
        <dbReference type="ChEBI" id="CHEBI:7896"/>
        <dbReference type="ChEBI" id="CHEBI:15377"/>
        <dbReference type="ChEBI" id="CHEBI:15378"/>
        <dbReference type="ChEBI" id="CHEBI:73002"/>
        <dbReference type="ChEBI" id="CHEBI:76084"/>
    </reaction>
    <physiologicalReaction direction="left-to-right" evidence="30">
        <dbReference type="Rhea" id="RHEA:40972"/>
    </physiologicalReaction>
</comment>
<comment type="catalytic activity">
    <reaction evidence="28">
        <text>1,2-di-(9Z-octadecenoyl)-sn-glycero-3-phosphocholine + H2O = 1-(9Z-octadecenoyl)-sn-glycero-3-phosphocholine + (9Z)-octadecenoate + H(+)</text>
        <dbReference type="Rhea" id="RHEA:40923"/>
        <dbReference type="ChEBI" id="CHEBI:15377"/>
        <dbReference type="ChEBI" id="CHEBI:15378"/>
        <dbReference type="ChEBI" id="CHEBI:28610"/>
        <dbReference type="ChEBI" id="CHEBI:30823"/>
        <dbReference type="ChEBI" id="CHEBI:74669"/>
    </reaction>
    <physiologicalReaction direction="left-to-right" evidence="28">
        <dbReference type="Rhea" id="RHEA:40924"/>
    </physiologicalReaction>
</comment>
<comment type="catalytic activity">
    <reaction evidence="13">
        <text>a triacylglycerol + H2O = a diacylglycerol + a fatty acid + H(+)</text>
        <dbReference type="Rhea" id="RHEA:12044"/>
        <dbReference type="ChEBI" id="CHEBI:15377"/>
        <dbReference type="ChEBI" id="CHEBI:15378"/>
        <dbReference type="ChEBI" id="CHEBI:17855"/>
        <dbReference type="ChEBI" id="CHEBI:18035"/>
        <dbReference type="ChEBI" id="CHEBI:28868"/>
        <dbReference type="EC" id="3.1.1.3"/>
    </reaction>
    <physiologicalReaction direction="left-to-right" evidence="13">
        <dbReference type="Rhea" id="RHEA:12045"/>
    </physiologicalReaction>
</comment>
<evidence type="ECO:0000256" key="5">
    <source>
        <dbReference type="ARBA" id="ARBA00022692"/>
    </source>
</evidence>
<dbReference type="GO" id="GO:0016324">
    <property type="term" value="C:apical plasma membrane"/>
    <property type="evidence" value="ECO:0007669"/>
    <property type="project" value="UniProtKB-SubCell"/>
</dbReference>
<evidence type="ECO:0000256" key="41">
    <source>
        <dbReference type="ARBA" id="ARBA00049372"/>
    </source>
</evidence>
<evidence type="ECO:0000256" key="37">
    <source>
        <dbReference type="ARBA" id="ARBA00048869"/>
    </source>
</evidence>
<comment type="catalytic activity">
    <reaction evidence="37">
        <text>1,3-dihexadecanoyl-2-(9Z-octadecenoyl)glycerol + H2O = 1,3-dihexadecanoylglycerol + (9Z)-octadecenoate + H(+)</text>
        <dbReference type="Rhea" id="RHEA:40983"/>
        <dbReference type="ChEBI" id="CHEBI:15377"/>
        <dbReference type="ChEBI" id="CHEBI:15378"/>
        <dbReference type="ChEBI" id="CHEBI:30823"/>
        <dbReference type="ChEBI" id="CHEBI:75688"/>
        <dbReference type="ChEBI" id="CHEBI:77619"/>
    </reaction>
    <physiologicalReaction direction="left-to-right" evidence="37">
        <dbReference type="Rhea" id="RHEA:40984"/>
    </physiologicalReaction>
</comment>
<evidence type="ECO:0000256" key="38">
    <source>
        <dbReference type="ARBA" id="ARBA00048872"/>
    </source>
</evidence>
<name>A0A914C6N6_9BILA</name>
<accession>A0A914C6N6</accession>
<evidence type="ECO:0000256" key="42">
    <source>
        <dbReference type="ARBA" id="ARBA00049461"/>
    </source>
</evidence>
<dbReference type="InterPro" id="IPR038885">
    <property type="entry name" value="PLB1"/>
</dbReference>
<keyword evidence="5" id="KW-0812">Transmembrane</keyword>
<comment type="catalytic activity">
    <reaction evidence="15">
        <text>a 1,2-diacyl-sn-glycero-3-phosphocholine + H2O = a 1-acyl-sn-glycero-3-phosphocholine + a fatty acid + H(+)</text>
        <dbReference type="Rhea" id="RHEA:15801"/>
        <dbReference type="ChEBI" id="CHEBI:15377"/>
        <dbReference type="ChEBI" id="CHEBI:15378"/>
        <dbReference type="ChEBI" id="CHEBI:28868"/>
        <dbReference type="ChEBI" id="CHEBI:57643"/>
        <dbReference type="ChEBI" id="CHEBI:58168"/>
        <dbReference type="EC" id="3.1.1.4"/>
    </reaction>
    <physiologicalReaction direction="left-to-right" evidence="15">
        <dbReference type="Rhea" id="RHEA:15802"/>
    </physiologicalReaction>
</comment>
<dbReference type="SUPFAM" id="SSF52266">
    <property type="entry name" value="SGNH hydrolase"/>
    <property type="match status" value="1"/>
</dbReference>
<evidence type="ECO:0000256" key="8">
    <source>
        <dbReference type="ARBA" id="ARBA00022801"/>
    </source>
</evidence>
<keyword evidence="9" id="KW-1133">Transmembrane helix</keyword>
<dbReference type="GO" id="GO:0004622">
    <property type="term" value="F:phosphatidylcholine lysophospholipase activity"/>
    <property type="evidence" value="ECO:0007669"/>
    <property type="project" value="UniProtKB-EC"/>
</dbReference>
<evidence type="ECO:0000256" key="7">
    <source>
        <dbReference type="ARBA" id="ARBA00022737"/>
    </source>
</evidence>
<dbReference type="GO" id="GO:0004806">
    <property type="term" value="F:triacylglycerol lipase activity"/>
    <property type="evidence" value="ECO:0007669"/>
    <property type="project" value="UniProtKB-EC"/>
</dbReference>
<dbReference type="PANTHER" id="PTHR21325">
    <property type="entry name" value="PHOSPHOLIPASE B, PLB1"/>
    <property type="match status" value="1"/>
</dbReference>
<evidence type="ECO:0000256" key="32">
    <source>
        <dbReference type="ARBA" id="ARBA00048386"/>
    </source>
</evidence>
<keyword evidence="12" id="KW-0325">Glycoprotein</keyword>
<evidence type="ECO:0000256" key="35">
    <source>
        <dbReference type="ARBA" id="ARBA00048656"/>
    </source>
</evidence>
<evidence type="ECO:0000256" key="23">
    <source>
        <dbReference type="ARBA" id="ARBA00047438"/>
    </source>
</evidence>
<comment type="catalytic activity">
    <reaction evidence="35">
        <text>1-hexadecanoyl-sn-glycero-3-phosphocholine + H2O = sn-glycerol 3-phosphocholine + hexadecanoate + H(+)</text>
        <dbReference type="Rhea" id="RHEA:40435"/>
        <dbReference type="ChEBI" id="CHEBI:7896"/>
        <dbReference type="ChEBI" id="CHEBI:15377"/>
        <dbReference type="ChEBI" id="CHEBI:15378"/>
        <dbReference type="ChEBI" id="CHEBI:16870"/>
        <dbReference type="ChEBI" id="CHEBI:72998"/>
    </reaction>
    <physiologicalReaction direction="left-to-right" evidence="35">
        <dbReference type="Rhea" id="RHEA:40436"/>
    </physiologicalReaction>
</comment>
<dbReference type="Gene3D" id="3.40.50.1110">
    <property type="entry name" value="SGNH hydrolase"/>
    <property type="match status" value="1"/>
</dbReference>
<keyword evidence="7" id="KW-0677">Repeat</keyword>
<evidence type="ECO:0000256" key="6">
    <source>
        <dbReference type="ARBA" id="ARBA00022729"/>
    </source>
</evidence>
<dbReference type="CDD" id="cd01824">
    <property type="entry name" value="Phospholipase_B_like"/>
    <property type="match status" value="1"/>
</dbReference>
<evidence type="ECO:0000256" key="12">
    <source>
        <dbReference type="ARBA" id="ARBA00023180"/>
    </source>
</evidence>
<protein>
    <recommendedName>
        <fullName evidence="3">Phospholipase B1, membrane-associated</fullName>
    </recommendedName>
    <alternativeName>
        <fullName evidence="16">Lysophospholipase</fullName>
    </alternativeName>
    <alternativeName>
        <fullName evidence="17">Phospholipase A2</fullName>
    </alternativeName>
    <alternativeName>
        <fullName evidence="19">Phospholipase B/lipase</fullName>
    </alternativeName>
    <alternativeName>
        <fullName evidence="18">Triacylglycerol lipase</fullName>
    </alternativeName>
</protein>
<evidence type="ECO:0000256" key="27">
    <source>
        <dbReference type="ARBA" id="ARBA00048049"/>
    </source>
</evidence>
<comment type="catalytic activity">
    <reaction evidence="42">
        <text>2-(9Z-octadecenoyl)-glycerol + H2O = glycerol + (9Z)-octadecenoate + H(+)</text>
        <dbReference type="Rhea" id="RHEA:38491"/>
        <dbReference type="ChEBI" id="CHEBI:15377"/>
        <dbReference type="ChEBI" id="CHEBI:15378"/>
        <dbReference type="ChEBI" id="CHEBI:17754"/>
        <dbReference type="ChEBI" id="CHEBI:30823"/>
        <dbReference type="ChEBI" id="CHEBI:73990"/>
    </reaction>
    <physiologicalReaction direction="left-to-right" evidence="42">
        <dbReference type="Rhea" id="RHEA:38492"/>
    </physiologicalReaction>
</comment>
<evidence type="ECO:0000256" key="36">
    <source>
        <dbReference type="ARBA" id="ARBA00048699"/>
    </source>
</evidence>
<evidence type="ECO:0000256" key="19">
    <source>
        <dbReference type="ARBA" id="ARBA00033022"/>
    </source>
</evidence>
<keyword evidence="4" id="KW-1003">Cell membrane</keyword>
<keyword evidence="11" id="KW-0472">Membrane</keyword>
<comment type="catalytic activity">
    <reaction evidence="40">
        <text>1,2-dihexadecanoyl-sn-glycero-3-phosphocholine + 2 H2O = sn-glycerol 3-phosphocholine + 2 hexadecanoate + 2 H(+)</text>
        <dbReference type="Rhea" id="RHEA:40975"/>
        <dbReference type="ChEBI" id="CHEBI:7896"/>
        <dbReference type="ChEBI" id="CHEBI:15377"/>
        <dbReference type="ChEBI" id="CHEBI:15378"/>
        <dbReference type="ChEBI" id="CHEBI:16870"/>
        <dbReference type="ChEBI" id="CHEBI:72999"/>
    </reaction>
    <physiologicalReaction direction="left-to-right" evidence="40">
        <dbReference type="Rhea" id="RHEA:40976"/>
    </physiologicalReaction>
</comment>
<organism evidence="43 44">
    <name type="scientific">Acrobeloides nanus</name>
    <dbReference type="NCBI Taxonomy" id="290746"/>
    <lineage>
        <taxon>Eukaryota</taxon>
        <taxon>Metazoa</taxon>
        <taxon>Ecdysozoa</taxon>
        <taxon>Nematoda</taxon>
        <taxon>Chromadorea</taxon>
        <taxon>Rhabditida</taxon>
        <taxon>Tylenchina</taxon>
        <taxon>Cephalobomorpha</taxon>
        <taxon>Cephaloboidea</taxon>
        <taxon>Cephalobidae</taxon>
        <taxon>Acrobeloides</taxon>
    </lineage>
</organism>
<comment type="catalytic activity">
    <reaction evidence="36">
        <text>1-hexadecanoyl-2-(9Z-octadecenoyl)-sn-glycero-3-phosphocholine + H2O = 1-hexadecanoyl-sn-glycero-3-phosphocholine + (9Z)-octadecenoate + H(+)</text>
        <dbReference type="Rhea" id="RHEA:38779"/>
        <dbReference type="ChEBI" id="CHEBI:15377"/>
        <dbReference type="ChEBI" id="CHEBI:15378"/>
        <dbReference type="ChEBI" id="CHEBI:30823"/>
        <dbReference type="ChEBI" id="CHEBI:72998"/>
        <dbReference type="ChEBI" id="CHEBI:73001"/>
    </reaction>
    <physiologicalReaction direction="left-to-right" evidence="36">
        <dbReference type="Rhea" id="RHEA:38780"/>
    </physiologicalReaction>
</comment>
<evidence type="ECO:0000256" key="31">
    <source>
        <dbReference type="ARBA" id="ARBA00048374"/>
    </source>
</evidence>
<evidence type="ECO:0000256" key="21">
    <source>
        <dbReference type="ARBA" id="ARBA00047324"/>
    </source>
</evidence>
<comment type="catalytic activity">
    <reaction evidence="24">
        <text>1-hexadecanoyl-2-(9Z)-octadecenoyl-3-octadecanoyl-sn-glycerol + H2O = 1-hexadecanoyl-2-(9Z-octadecenoyl)-sn-glycerol + octadecanoate + H(+)</text>
        <dbReference type="Rhea" id="RHEA:41111"/>
        <dbReference type="ChEBI" id="CHEBI:15377"/>
        <dbReference type="ChEBI" id="CHEBI:15378"/>
        <dbReference type="ChEBI" id="CHEBI:25629"/>
        <dbReference type="ChEBI" id="CHEBI:75466"/>
        <dbReference type="ChEBI" id="CHEBI:77623"/>
    </reaction>
    <physiologicalReaction direction="left-to-right" evidence="24">
        <dbReference type="Rhea" id="RHEA:41112"/>
    </physiologicalReaction>
</comment>
<proteinExistence type="inferred from homology"/>
<dbReference type="Pfam" id="PF00657">
    <property type="entry name" value="Lipase_GDSL"/>
    <property type="match status" value="1"/>
</dbReference>
<evidence type="ECO:0000256" key="1">
    <source>
        <dbReference type="ARBA" id="ARBA00004247"/>
    </source>
</evidence>
<evidence type="ECO:0000256" key="26">
    <source>
        <dbReference type="ARBA" id="ARBA00048015"/>
    </source>
</evidence>
<keyword evidence="43" id="KW-1185">Reference proteome</keyword>
<comment type="catalytic activity">
    <reaction evidence="34">
        <text>1-hexadecanoyl-2-(9Z-octadecenoyl)-sn-glycero-3-phosphoethanolamine + H2O = 1-hexadecanoyl-sn-glycero-3-phosphoethanolamine + (9Z)-octadecenoate + H(+)</text>
        <dbReference type="Rhea" id="RHEA:40911"/>
        <dbReference type="ChEBI" id="CHEBI:15377"/>
        <dbReference type="ChEBI" id="CHEBI:15378"/>
        <dbReference type="ChEBI" id="CHEBI:30823"/>
        <dbReference type="ChEBI" id="CHEBI:73004"/>
        <dbReference type="ChEBI" id="CHEBI:73007"/>
    </reaction>
    <physiologicalReaction direction="left-to-right" evidence="34">
        <dbReference type="Rhea" id="RHEA:40912"/>
    </physiologicalReaction>
</comment>
<reference evidence="44" key="1">
    <citation type="submission" date="2022-11" db="UniProtKB">
        <authorList>
            <consortium name="WormBaseParasite"/>
        </authorList>
    </citation>
    <scope>IDENTIFICATION</scope>
</reference>
<dbReference type="FunFam" id="3.40.50.1110:FF:000005">
    <property type="entry name" value="Phospholipase B1"/>
    <property type="match status" value="1"/>
</dbReference>
<dbReference type="AlphaFoldDB" id="A0A914C6N6"/>
<comment type="similarity">
    <text evidence="2">Belongs to the 'GDSL' lipolytic enzyme family. Phospholipase B1 subfamily.</text>
</comment>
<evidence type="ECO:0000256" key="9">
    <source>
        <dbReference type="ARBA" id="ARBA00022989"/>
    </source>
</evidence>
<keyword evidence="6" id="KW-0732">Signal</keyword>